<evidence type="ECO:0000313" key="13">
    <source>
        <dbReference type="EMBL" id="KAG2490346.1"/>
    </source>
</evidence>
<sequence>MVEMLPPPKAAVLAYLEGSGAEPERRAYAVLNVFNYSDGAQILQVEVGPLPSPTFYRHLALGKQTPQIHIHSRPGSTPEYNELEVVLAPMFEVLDPILEEVVGYSYNTCEDKCLTWTDSAPRGIVREERKFIFYRAVQGLYLHPIGLEVYVDTAGLNASAWHVEKIQFAGQLWDNVTAIAEWYDANNRTTPGFEPWKPTDEELKFSTFYPREEPPHRPEGGRPGPAQYEPAGKRYSVRGKQISWMGWQLNLGLRSSCGMRLWDVRFNGTRVAYELSLQQASAAYGGDPASSPFQAQTFYFDSAWGMGSAHLPLVPGSDCPETATYFDFSHLWDSHEPIVNRNSMCVFEWDTGMPLRRHHQHHTDPKWVGSMKSYALVVRSISTVYNYDYAWTHTFYTDGTIEVKVQAFGYLQTTRFEPAHGYKTSPDAGGTVHDHVLHWKVDLDIAGVNNSVQKDKIVPETIKMPWHPSVSSFWGRRIQREMPETEDKATTFINPNHPTYTMIVNENELNRFGASRGYRIDHHSYTYPLIPDDAWIMRAASFMKYHIAVTAHKDNELFSSTIFDQATPAEPVLRFEDYIDGDSVRNTDLVAWVSAGTWHIPVSEDAPSTPSTGASVGFVLRPYNYFSEDAALHTQEINLMERPSESSPLVVDTGMKAVKNCVAEEPITLADVADTF</sequence>
<comment type="similarity">
    <text evidence="1 8">Belongs to the copper/topaquinone oxidase family.</text>
</comment>
<comment type="cofactor">
    <cofactor evidence="8">
        <name>Cu cation</name>
        <dbReference type="ChEBI" id="CHEBI:23378"/>
    </cofactor>
    <text evidence="8">Contains 1 topaquinone per subunit.</text>
</comment>
<dbReference type="AlphaFoldDB" id="A0A836BV77"/>
<evidence type="ECO:0000256" key="9">
    <source>
        <dbReference type="SAM" id="MobiDB-lite"/>
    </source>
</evidence>
<dbReference type="InterPro" id="IPR015802">
    <property type="entry name" value="Cu_amine_oxidase_N3"/>
</dbReference>
<dbReference type="PANTHER" id="PTHR10638">
    <property type="entry name" value="COPPER AMINE OXIDASE"/>
    <property type="match status" value="1"/>
</dbReference>
<dbReference type="Pfam" id="PF02728">
    <property type="entry name" value="Cu_amine_oxidN3"/>
    <property type="match status" value="1"/>
</dbReference>
<feature type="active site" description="Schiff-base intermediate with substrate; via topaquinone" evidence="6">
    <location>
        <position position="387"/>
    </location>
</feature>
<dbReference type="Gene3D" id="2.70.98.20">
    <property type="entry name" value="Copper amine oxidase, catalytic domain"/>
    <property type="match status" value="1"/>
</dbReference>
<reference evidence="13" key="1">
    <citation type="journal article" date="2020" name="bioRxiv">
        <title>Comparative genomics of Chlamydomonas.</title>
        <authorList>
            <person name="Craig R.J."/>
            <person name="Hasan A.R."/>
            <person name="Ness R.W."/>
            <person name="Keightley P.D."/>
        </authorList>
    </citation>
    <scope>NUCLEOTIDE SEQUENCE</scope>
    <source>
        <strain evidence="13">CCAP 11/70</strain>
    </source>
</reference>
<organism evidence="13 14">
    <name type="scientific">Edaphochlamys debaryana</name>
    <dbReference type="NCBI Taxonomy" id="47281"/>
    <lineage>
        <taxon>Eukaryota</taxon>
        <taxon>Viridiplantae</taxon>
        <taxon>Chlorophyta</taxon>
        <taxon>core chlorophytes</taxon>
        <taxon>Chlorophyceae</taxon>
        <taxon>CS clade</taxon>
        <taxon>Chlamydomonadales</taxon>
        <taxon>Chlamydomonadales incertae sedis</taxon>
        <taxon>Edaphochlamys</taxon>
    </lineage>
</organism>
<evidence type="ECO:0000256" key="7">
    <source>
        <dbReference type="PIRSR" id="PIRSR600269-51"/>
    </source>
</evidence>
<dbReference type="GO" id="GO:0048038">
    <property type="term" value="F:quinone binding"/>
    <property type="evidence" value="ECO:0007669"/>
    <property type="project" value="InterPro"/>
</dbReference>
<keyword evidence="14" id="KW-1185">Reference proteome</keyword>
<feature type="region of interest" description="Disordered" evidence="9">
    <location>
        <begin position="209"/>
        <end position="231"/>
    </location>
</feature>
<gene>
    <name evidence="13" type="ORF">HYH03_011293</name>
</gene>
<dbReference type="InterPro" id="IPR036460">
    <property type="entry name" value="Cu_amine_oxidase_C_sf"/>
</dbReference>
<dbReference type="InterPro" id="IPR016182">
    <property type="entry name" value="Cu_amine_oxidase_N-reg"/>
</dbReference>
<dbReference type="Proteomes" id="UP000612055">
    <property type="component" value="Unassembled WGS sequence"/>
</dbReference>
<evidence type="ECO:0000256" key="8">
    <source>
        <dbReference type="RuleBase" id="RU000672"/>
    </source>
</evidence>
<feature type="domain" description="Copper amine oxidase catalytic" evidence="10">
    <location>
        <begin position="227"/>
        <end position="631"/>
    </location>
</feature>
<keyword evidence="3 6" id="KW-0801">TPQ</keyword>
<dbReference type="GO" id="GO:0005886">
    <property type="term" value="C:plasma membrane"/>
    <property type="evidence" value="ECO:0007669"/>
    <property type="project" value="TreeGrafter"/>
</dbReference>
<dbReference type="Pfam" id="PF02727">
    <property type="entry name" value="Cu_amine_oxidN2"/>
    <property type="match status" value="1"/>
</dbReference>
<dbReference type="GO" id="GO:0005507">
    <property type="term" value="F:copper ion binding"/>
    <property type="evidence" value="ECO:0007669"/>
    <property type="project" value="InterPro"/>
</dbReference>
<dbReference type="PANTHER" id="PTHR10638:SF20">
    <property type="entry name" value="AMINE OXIDASE"/>
    <property type="match status" value="1"/>
</dbReference>
<feature type="active site" description="Proton acceptor" evidence="6">
    <location>
        <position position="301"/>
    </location>
</feature>
<evidence type="ECO:0000256" key="5">
    <source>
        <dbReference type="ARBA" id="ARBA00023008"/>
    </source>
</evidence>
<dbReference type="EMBL" id="JAEHOE010000063">
    <property type="protein sequence ID" value="KAG2490346.1"/>
    <property type="molecule type" value="Genomic_DNA"/>
</dbReference>
<dbReference type="PRINTS" id="PR00766">
    <property type="entry name" value="CUDAOXIDASE"/>
</dbReference>
<dbReference type="InterPro" id="IPR000269">
    <property type="entry name" value="Cu_amine_oxidase"/>
</dbReference>
<feature type="domain" description="Copper amine oxidase N3-terminal" evidence="12">
    <location>
        <begin position="79"/>
        <end position="167"/>
    </location>
</feature>
<dbReference type="PROSITE" id="PS01164">
    <property type="entry name" value="COPPER_AMINE_OXID_1"/>
    <property type="match status" value="1"/>
</dbReference>
<dbReference type="InterPro" id="IPR049948">
    <property type="entry name" value="Cu_Am_ox_TPQ-bd"/>
</dbReference>
<keyword evidence="4 8" id="KW-0560">Oxidoreductase</keyword>
<feature type="modified residue" description="2',4',5'-topaquinone" evidence="7">
    <location>
        <position position="387"/>
    </location>
</feature>
<evidence type="ECO:0000256" key="6">
    <source>
        <dbReference type="PIRSR" id="PIRSR600269-50"/>
    </source>
</evidence>
<dbReference type="SUPFAM" id="SSF54416">
    <property type="entry name" value="Amine oxidase N-terminal region"/>
    <property type="match status" value="2"/>
</dbReference>
<dbReference type="SUPFAM" id="SSF49998">
    <property type="entry name" value="Amine oxidase catalytic domain"/>
    <property type="match status" value="1"/>
</dbReference>
<proteinExistence type="inferred from homology"/>
<keyword evidence="5 8" id="KW-0186">Copper</keyword>
<dbReference type="GO" id="GO:0009308">
    <property type="term" value="P:amine metabolic process"/>
    <property type="evidence" value="ECO:0007669"/>
    <property type="project" value="UniProtKB-UniRule"/>
</dbReference>
<dbReference type="Pfam" id="PF01179">
    <property type="entry name" value="Cu_amine_oxid"/>
    <property type="match status" value="1"/>
</dbReference>
<evidence type="ECO:0000259" key="12">
    <source>
        <dbReference type="Pfam" id="PF02728"/>
    </source>
</evidence>
<accession>A0A836BV77</accession>
<evidence type="ECO:0000256" key="4">
    <source>
        <dbReference type="ARBA" id="ARBA00023002"/>
    </source>
</evidence>
<name>A0A836BV77_9CHLO</name>
<keyword evidence="2 8" id="KW-0479">Metal-binding</keyword>
<dbReference type="InterPro" id="IPR015798">
    <property type="entry name" value="Cu_amine_oxidase_C"/>
</dbReference>
<dbReference type="InterPro" id="IPR015800">
    <property type="entry name" value="Cu_amine_oxidase_N2"/>
</dbReference>
<evidence type="ECO:0000259" key="11">
    <source>
        <dbReference type="Pfam" id="PF02727"/>
    </source>
</evidence>
<evidence type="ECO:0000256" key="2">
    <source>
        <dbReference type="ARBA" id="ARBA00022723"/>
    </source>
</evidence>
<dbReference type="Gene3D" id="3.10.450.40">
    <property type="match status" value="2"/>
</dbReference>
<dbReference type="EC" id="1.4.3.-" evidence="8"/>
<evidence type="ECO:0000313" key="14">
    <source>
        <dbReference type="Proteomes" id="UP000612055"/>
    </source>
</evidence>
<evidence type="ECO:0000256" key="3">
    <source>
        <dbReference type="ARBA" id="ARBA00022772"/>
    </source>
</evidence>
<feature type="domain" description="Copper amine oxidase N2-terminal" evidence="11">
    <location>
        <begin position="2"/>
        <end position="54"/>
    </location>
</feature>
<evidence type="ECO:0000256" key="1">
    <source>
        <dbReference type="ARBA" id="ARBA00007983"/>
    </source>
</evidence>
<feature type="compositionally biased region" description="Basic and acidic residues" evidence="9">
    <location>
        <begin position="209"/>
        <end position="220"/>
    </location>
</feature>
<protein>
    <recommendedName>
        <fullName evidence="8">Amine oxidase</fullName>
        <ecNumber evidence="8">1.4.3.-</ecNumber>
    </recommendedName>
</protein>
<dbReference type="OrthoDB" id="5379943at2759"/>
<dbReference type="GO" id="GO:0008131">
    <property type="term" value="F:primary methylamine oxidase activity"/>
    <property type="evidence" value="ECO:0007669"/>
    <property type="project" value="InterPro"/>
</dbReference>
<comment type="PTM">
    <text evidence="7 8">Topaquinone (TPQ) is generated by copper-dependent autoxidation of a specific tyrosyl residue.</text>
</comment>
<comment type="caution">
    <text evidence="13">The sequence shown here is derived from an EMBL/GenBank/DDBJ whole genome shotgun (WGS) entry which is preliminary data.</text>
</comment>
<evidence type="ECO:0000259" key="10">
    <source>
        <dbReference type="Pfam" id="PF01179"/>
    </source>
</evidence>